<evidence type="ECO:0000313" key="6">
    <source>
        <dbReference type="Proteomes" id="UP000184212"/>
    </source>
</evidence>
<dbReference type="InterPro" id="IPR036390">
    <property type="entry name" value="WH_DNA-bd_sf"/>
</dbReference>
<sequence length="109" mass="12357">MKKQAISSSDKAFNALGDPTRRAIFEKLRVRPLAVVEIADGLPVSRPAVSQHLKVLKDARLIRVHREGTRNLCQIDTRGVLAMRNYLDNFWDIALAAFKQAAEKHKKHE</sequence>
<reference evidence="5 6" key="1">
    <citation type="submission" date="2016-11" db="EMBL/GenBank/DDBJ databases">
        <authorList>
            <person name="Jaros S."/>
            <person name="Januszkiewicz K."/>
            <person name="Wedrychowicz H."/>
        </authorList>
    </citation>
    <scope>NUCLEOTIDE SEQUENCE [LARGE SCALE GENOMIC DNA]</scope>
    <source>
        <strain evidence="5 6">DSM 24574</strain>
    </source>
</reference>
<dbReference type="STRING" id="947013.SAMN04488109_1899"/>
<organism evidence="5 6">
    <name type="scientific">Chryseolinea serpens</name>
    <dbReference type="NCBI Taxonomy" id="947013"/>
    <lineage>
        <taxon>Bacteria</taxon>
        <taxon>Pseudomonadati</taxon>
        <taxon>Bacteroidota</taxon>
        <taxon>Cytophagia</taxon>
        <taxon>Cytophagales</taxon>
        <taxon>Fulvivirgaceae</taxon>
        <taxon>Chryseolinea</taxon>
    </lineage>
</organism>
<dbReference type="CDD" id="cd00090">
    <property type="entry name" value="HTH_ARSR"/>
    <property type="match status" value="1"/>
</dbReference>
<evidence type="ECO:0000256" key="1">
    <source>
        <dbReference type="ARBA" id="ARBA00023015"/>
    </source>
</evidence>
<proteinExistence type="predicted"/>
<dbReference type="GO" id="GO:0003700">
    <property type="term" value="F:DNA-binding transcription factor activity"/>
    <property type="evidence" value="ECO:0007669"/>
    <property type="project" value="InterPro"/>
</dbReference>
<keyword evidence="6" id="KW-1185">Reference proteome</keyword>
<protein>
    <submittedName>
        <fullName evidence="5">Helix-turn-helix domain-containing protein</fullName>
    </submittedName>
</protein>
<dbReference type="InterPro" id="IPR036388">
    <property type="entry name" value="WH-like_DNA-bd_sf"/>
</dbReference>
<dbReference type="Pfam" id="PF12840">
    <property type="entry name" value="HTH_20"/>
    <property type="match status" value="1"/>
</dbReference>
<dbReference type="InterPro" id="IPR011991">
    <property type="entry name" value="ArsR-like_HTH"/>
</dbReference>
<dbReference type="AlphaFoldDB" id="A0A1M5MS02"/>
<evidence type="ECO:0000256" key="2">
    <source>
        <dbReference type="ARBA" id="ARBA00023125"/>
    </source>
</evidence>
<keyword evidence="2" id="KW-0238">DNA-binding</keyword>
<gene>
    <name evidence="5" type="ORF">SAMN04488109_1899</name>
</gene>
<dbReference type="RefSeq" id="WP_245804055.1">
    <property type="nucleotide sequence ID" value="NZ_FQWQ01000001.1"/>
</dbReference>
<dbReference type="Proteomes" id="UP000184212">
    <property type="component" value="Unassembled WGS sequence"/>
</dbReference>
<evidence type="ECO:0000256" key="3">
    <source>
        <dbReference type="ARBA" id="ARBA00023163"/>
    </source>
</evidence>
<keyword evidence="1" id="KW-0805">Transcription regulation</keyword>
<dbReference type="NCBIfam" id="NF033788">
    <property type="entry name" value="HTH_metalloreg"/>
    <property type="match status" value="1"/>
</dbReference>
<dbReference type="PANTHER" id="PTHR33154:SF33">
    <property type="entry name" value="TRANSCRIPTIONAL REPRESSOR SDPR"/>
    <property type="match status" value="1"/>
</dbReference>
<dbReference type="SUPFAM" id="SSF46785">
    <property type="entry name" value="Winged helix' DNA-binding domain"/>
    <property type="match status" value="1"/>
</dbReference>
<dbReference type="EMBL" id="FQWQ01000001">
    <property type="protein sequence ID" value="SHG80006.1"/>
    <property type="molecule type" value="Genomic_DNA"/>
</dbReference>
<feature type="domain" description="HTH arsR-type" evidence="4">
    <location>
        <begin position="1"/>
        <end position="102"/>
    </location>
</feature>
<dbReference type="SMART" id="SM00418">
    <property type="entry name" value="HTH_ARSR"/>
    <property type="match status" value="1"/>
</dbReference>
<evidence type="ECO:0000313" key="5">
    <source>
        <dbReference type="EMBL" id="SHG80006.1"/>
    </source>
</evidence>
<dbReference type="GO" id="GO:0003677">
    <property type="term" value="F:DNA binding"/>
    <property type="evidence" value="ECO:0007669"/>
    <property type="project" value="UniProtKB-KW"/>
</dbReference>
<accession>A0A1M5MS02</accession>
<dbReference type="Gene3D" id="1.10.10.10">
    <property type="entry name" value="Winged helix-like DNA-binding domain superfamily/Winged helix DNA-binding domain"/>
    <property type="match status" value="1"/>
</dbReference>
<dbReference type="InterPro" id="IPR001845">
    <property type="entry name" value="HTH_ArsR_DNA-bd_dom"/>
</dbReference>
<evidence type="ECO:0000259" key="4">
    <source>
        <dbReference type="PROSITE" id="PS50987"/>
    </source>
</evidence>
<name>A0A1M5MS02_9BACT</name>
<dbReference type="PRINTS" id="PR00778">
    <property type="entry name" value="HTHARSR"/>
</dbReference>
<keyword evidence="3" id="KW-0804">Transcription</keyword>
<dbReference type="InterPro" id="IPR051081">
    <property type="entry name" value="HTH_MetalResp_TranReg"/>
</dbReference>
<dbReference type="PANTHER" id="PTHR33154">
    <property type="entry name" value="TRANSCRIPTIONAL REGULATOR, ARSR FAMILY"/>
    <property type="match status" value="1"/>
</dbReference>
<dbReference type="PROSITE" id="PS50987">
    <property type="entry name" value="HTH_ARSR_2"/>
    <property type="match status" value="1"/>
</dbReference>